<evidence type="ECO:0000256" key="3">
    <source>
        <dbReference type="ARBA" id="ARBA00022801"/>
    </source>
</evidence>
<dbReference type="Pfam" id="PF18348">
    <property type="entry name" value="SH3_16"/>
    <property type="match status" value="1"/>
</dbReference>
<keyword evidence="7" id="KW-1185">Reference proteome</keyword>
<organism evidence="6 7">
    <name type="scientific">Sphingorhabdus arenilitoris</name>
    <dbReference type="NCBI Taxonomy" id="1490041"/>
    <lineage>
        <taxon>Bacteria</taxon>
        <taxon>Pseudomonadati</taxon>
        <taxon>Pseudomonadota</taxon>
        <taxon>Alphaproteobacteria</taxon>
        <taxon>Sphingomonadales</taxon>
        <taxon>Sphingomonadaceae</taxon>
        <taxon>Sphingorhabdus</taxon>
    </lineage>
</organism>
<evidence type="ECO:0000259" key="5">
    <source>
        <dbReference type="PROSITE" id="PS51935"/>
    </source>
</evidence>
<dbReference type="InterPro" id="IPR038765">
    <property type="entry name" value="Papain-like_cys_pep_sf"/>
</dbReference>
<accession>A0ABV8REJ9</accession>
<sequence>MADKQPAIKARPTFTLEGHSFVGDKRTTPIRGDLADIKLAGLLFAPHYAVPMIRSCILPSAMMHERADGDSTGISELIYGEDFAVLDVSGKWAWGYTVHDDYLGYVDLDALGERPVATHVVTSRSATLLAAPDAKANTLARLHMGAKLVCGEADESGEFLSCDDGYIFRDHVAAVGQVEDDPAALAEKLIGTPYLWGGRSGHAIDCSGLVQLVYGIKGIYLPRDTDLQQDVVGTQLADGEPLRRNDLVYFPGHVGIMQDADTIIHATAHHMQLVAEPLSDVVARNQPEDGGLAITARRRLL</sequence>
<dbReference type="EMBL" id="JBHSDH010000013">
    <property type="protein sequence ID" value="MFC4291645.1"/>
    <property type="molecule type" value="Genomic_DNA"/>
</dbReference>
<keyword evidence="4" id="KW-0788">Thiol protease</keyword>
<reference evidence="7" key="1">
    <citation type="journal article" date="2019" name="Int. J. Syst. Evol. Microbiol.">
        <title>The Global Catalogue of Microorganisms (GCM) 10K type strain sequencing project: providing services to taxonomists for standard genome sequencing and annotation.</title>
        <authorList>
            <consortium name="The Broad Institute Genomics Platform"/>
            <consortium name="The Broad Institute Genome Sequencing Center for Infectious Disease"/>
            <person name="Wu L."/>
            <person name="Ma J."/>
        </authorList>
    </citation>
    <scope>NUCLEOTIDE SEQUENCE [LARGE SCALE GENOMIC DNA]</scope>
    <source>
        <strain evidence="7">CECT 8531</strain>
    </source>
</reference>
<evidence type="ECO:0000256" key="4">
    <source>
        <dbReference type="ARBA" id="ARBA00022807"/>
    </source>
</evidence>
<comment type="caution">
    <text evidence="6">The sequence shown here is derived from an EMBL/GenBank/DDBJ whole genome shotgun (WGS) entry which is preliminary data.</text>
</comment>
<evidence type="ECO:0000256" key="1">
    <source>
        <dbReference type="ARBA" id="ARBA00007074"/>
    </source>
</evidence>
<evidence type="ECO:0000313" key="6">
    <source>
        <dbReference type="EMBL" id="MFC4291645.1"/>
    </source>
</evidence>
<dbReference type="Pfam" id="PF00877">
    <property type="entry name" value="NLPC_P60"/>
    <property type="match status" value="1"/>
</dbReference>
<comment type="similarity">
    <text evidence="1">Belongs to the peptidase C40 family.</text>
</comment>
<dbReference type="InterPro" id="IPR041382">
    <property type="entry name" value="SH3_16"/>
</dbReference>
<dbReference type="Proteomes" id="UP001595887">
    <property type="component" value="Unassembled WGS sequence"/>
</dbReference>
<dbReference type="RefSeq" id="WP_381421694.1">
    <property type="nucleotide sequence ID" value="NZ_JBHSDH010000013.1"/>
</dbReference>
<keyword evidence="2" id="KW-0645">Protease</keyword>
<evidence type="ECO:0000313" key="7">
    <source>
        <dbReference type="Proteomes" id="UP001595887"/>
    </source>
</evidence>
<dbReference type="InterPro" id="IPR051202">
    <property type="entry name" value="Peptidase_C40"/>
</dbReference>
<dbReference type="InterPro" id="IPR000064">
    <property type="entry name" value="NLP_P60_dom"/>
</dbReference>
<dbReference type="PANTHER" id="PTHR47053:SF1">
    <property type="entry name" value="MUREIN DD-ENDOPEPTIDASE MEPH-RELATED"/>
    <property type="match status" value="1"/>
</dbReference>
<proteinExistence type="inferred from homology"/>
<gene>
    <name evidence="6" type="ORF">ACFOWX_04365</name>
</gene>
<dbReference type="Gene3D" id="3.90.1720.10">
    <property type="entry name" value="endopeptidase domain like (from Nostoc punctiforme)"/>
    <property type="match status" value="1"/>
</dbReference>
<dbReference type="PANTHER" id="PTHR47053">
    <property type="entry name" value="MUREIN DD-ENDOPEPTIDASE MEPH-RELATED"/>
    <property type="match status" value="1"/>
</dbReference>
<keyword evidence="3" id="KW-0378">Hydrolase</keyword>
<evidence type="ECO:0000256" key="2">
    <source>
        <dbReference type="ARBA" id="ARBA00022670"/>
    </source>
</evidence>
<dbReference type="SUPFAM" id="SSF54001">
    <property type="entry name" value="Cysteine proteinases"/>
    <property type="match status" value="1"/>
</dbReference>
<name>A0ABV8REJ9_9SPHN</name>
<dbReference type="PROSITE" id="PS51935">
    <property type="entry name" value="NLPC_P60"/>
    <property type="match status" value="1"/>
</dbReference>
<protein>
    <submittedName>
        <fullName evidence="6">C40 family peptidase</fullName>
    </submittedName>
</protein>
<feature type="domain" description="NlpC/P60" evidence="5">
    <location>
        <begin position="176"/>
        <end position="301"/>
    </location>
</feature>